<organism evidence="1 2">
    <name type="scientific">Trichinella nativa</name>
    <dbReference type="NCBI Taxonomy" id="6335"/>
    <lineage>
        <taxon>Eukaryota</taxon>
        <taxon>Metazoa</taxon>
        <taxon>Ecdysozoa</taxon>
        <taxon>Nematoda</taxon>
        <taxon>Enoplea</taxon>
        <taxon>Dorylaimia</taxon>
        <taxon>Trichinellida</taxon>
        <taxon>Trichinellidae</taxon>
        <taxon>Trichinella</taxon>
    </lineage>
</organism>
<reference evidence="1 2" key="1">
    <citation type="submission" date="2015-04" db="EMBL/GenBank/DDBJ databases">
        <title>Draft genome of the roundworm Trichinella nativa.</title>
        <authorList>
            <person name="Mitreva M."/>
        </authorList>
    </citation>
    <scope>NUCLEOTIDE SEQUENCE [LARGE SCALE GENOMIC DNA]</scope>
    <source>
        <strain evidence="1 2">ISS45</strain>
    </source>
</reference>
<evidence type="ECO:0000313" key="2">
    <source>
        <dbReference type="Proteomes" id="UP000243006"/>
    </source>
</evidence>
<comment type="caution">
    <text evidence="1">The sequence shown here is derived from an EMBL/GenBank/DDBJ whole genome shotgun (WGS) entry which is preliminary data.</text>
</comment>
<dbReference type="EMBL" id="LVZM01006415">
    <property type="protein sequence ID" value="OUC46580.1"/>
    <property type="molecule type" value="Genomic_DNA"/>
</dbReference>
<proteinExistence type="predicted"/>
<dbReference type="Proteomes" id="UP000243006">
    <property type="component" value="Unassembled WGS sequence"/>
</dbReference>
<evidence type="ECO:0000313" key="1">
    <source>
        <dbReference type="EMBL" id="OUC46580.1"/>
    </source>
</evidence>
<accession>A0A1Y3EP83</accession>
<sequence>MRVLPMKKRVEIRHSTLKVKMEEMERLWKENASHSELRLHLQEKLTLYGQLNALKLEFEEELEEPFPELAGASGIIHGRQATDGFGFEDRL</sequence>
<protein>
    <submittedName>
        <fullName evidence="1">Uncharacterized protein</fullName>
    </submittedName>
</protein>
<name>A0A1Y3EP83_9BILA</name>
<dbReference type="AlphaFoldDB" id="A0A1Y3EP83"/>
<gene>
    <name evidence="1" type="ORF">D917_07613</name>
</gene>